<keyword evidence="8" id="KW-1185">Reference proteome</keyword>
<evidence type="ECO:0000259" key="5">
    <source>
        <dbReference type="Pfam" id="PF01082"/>
    </source>
</evidence>
<sequence length="466" mass="50811">AAGSRATALSSLSIANSTRTTPRIDPSRLDPSKSSLPIAPMAISLSRTMAPISTRPRSPSSKMELGRSFQRGPKKSLLSGTIQTRRHRLWQRKLDMFALLNSNANTTFFQIHSPFISQLSLVRLFLILQLFSHNPTHNISSISSTAWAPGTGALTFPSNAGLPFGNANGALDASSLMLEVHYNNEDLVNTPNLTDTSGVSFTYSTTKRKYDAGLLTVGDPNVLGGFMPFGSPRIEKELICPSECTSKWPWDIKAFASFLHMHAYGKQIWTGVTTPSPTGSNRVVTSDLDRSNFYDFGFQHNSIVNHTIKRGDRINLHCVYDLSTNLFPRQRPNDTGVTFNLGTEDEMCLNFSLYKNETSTCGEFDKDGTIFLKIQNPVNHDSVNADPVITSVIAFGTDYSNGTCVFDAAHLALVPNGTVVYQEANTTNITTTNTTKNSTSRAGRTAITSWIGAIVVAVVVAMVIVV</sequence>
<feature type="region of interest" description="Disordered" evidence="3">
    <location>
        <begin position="1"/>
        <end position="34"/>
    </location>
</feature>
<dbReference type="EMBL" id="RBNI01003704">
    <property type="protein sequence ID" value="RUP48111.1"/>
    <property type="molecule type" value="Genomic_DNA"/>
</dbReference>
<evidence type="ECO:0000256" key="2">
    <source>
        <dbReference type="ARBA" id="ARBA00023180"/>
    </source>
</evidence>
<accession>A0A433DB94</accession>
<dbReference type="InterPro" id="IPR000323">
    <property type="entry name" value="Cu2_ascorb_mOase_N"/>
</dbReference>
<dbReference type="GO" id="GO:0004500">
    <property type="term" value="F:dopamine beta-monooxygenase activity"/>
    <property type="evidence" value="ECO:0007669"/>
    <property type="project" value="InterPro"/>
</dbReference>
<evidence type="ECO:0000256" key="4">
    <source>
        <dbReference type="SAM" id="Phobius"/>
    </source>
</evidence>
<dbReference type="AlphaFoldDB" id="A0A433DB94"/>
<feature type="transmembrane region" description="Helical" evidence="4">
    <location>
        <begin position="447"/>
        <end position="465"/>
    </location>
</feature>
<keyword evidence="1" id="KW-1015">Disulfide bond</keyword>
<reference evidence="7 8" key="1">
    <citation type="journal article" date="2018" name="New Phytol.">
        <title>Phylogenomics of Endogonaceae and evolution of mycorrhizas within Mucoromycota.</title>
        <authorList>
            <person name="Chang Y."/>
            <person name="Desiro A."/>
            <person name="Na H."/>
            <person name="Sandor L."/>
            <person name="Lipzen A."/>
            <person name="Clum A."/>
            <person name="Barry K."/>
            <person name="Grigoriev I.V."/>
            <person name="Martin F.M."/>
            <person name="Stajich J.E."/>
            <person name="Smith M.E."/>
            <person name="Bonito G."/>
            <person name="Spatafora J.W."/>
        </authorList>
    </citation>
    <scope>NUCLEOTIDE SEQUENCE [LARGE SCALE GENOMIC DNA]</scope>
    <source>
        <strain evidence="7 8">GMNB39</strain>
    </source>
</reference>
<dbReference type="InterPro" id="IPR036939">
    <property type="entry name" value="Cu2_ascorb_mOase_N_sf"/>
</dbReference>
<dbReference type="Gene3D" id="2.60.120.230">
    <property type="match status" value="1"/>
</dbReference>
<dbReference type="Pfam" id="PF03712">
    <property type="entry name" value="Cu2_monoox_C"/>
    <property type="match status" value="1"/>
</dbReference>
<keyword evidence="4" id="KW-0472">Membrane</keyword>
<evidence type="ECO:0000259" key="6">
    <source>
        <dbReference type="Pfam" id="PF03712"/>
    </source>
</evidence>
<keyword evidence="2" id="KW-0325">Glycoprotein</keyword>
<comment type="caution">
    <text evidence="7">The sequence shown here is derived from an EMBL/GenBank/DDBJ whole genome shotgun (WGS) entry which is preliminary data.</text>
</comment>
<proteinExistence type="predicted"/>
<dbReference type="InterPro" id="IPR014784">
    <property type="entry name" value="Cu2_ascorb_mOase-like_C"/>
</dbReference>
<dbReference type="InterPro" id="IPR024548">
    <property type="entry name" value="Cu2_monoox_C"/>
</dbReference>
<dbReference type="OrthoDB" id="19261at2759"/>
<feature type="region of interest" description="Disordered" evidence="3">
    <location>
        <begin position="51"/>
        <end position="77"/>
    </location>
</feature>
<dbReference type="InterPro" id="IPR008977">
    <property type="entry name" value="PHM/PNGase_F_dom_sf"/>
</dbReference>
<dbReference type="Proteomes" id="UP000268093">
    <property type="component" value="Unassembled WGS sequence"/>
</dbReference>
<gene>
    <name evidence="7" type="ORF">BC936DRAFT_144948</name>
</gene>
<dbReference type="Pfam" id="PF01082">
    <property type="entry name" value="Cu2_monooxygen"/>
    <property type="match status" value="1"/>
</dbReference>
<evidence type="ECO:0000256" key="1">
    <source>
        <dbReference type="ARBA" id="ARBA00023157"/>
    </source>
</evidence>
<dbReference type="PANTHER" id="PTHR10157">
    <property type="entry name" value="DOPAMINE BETA HYDROXYLASE RELATED"/>
    <property type="match status" value="1"/>
</dbReference>
<dbReference type="PANTHER" id="PTHR10157:SF23">
    <property type="entry name" value="MOXD1 HOMOLOG 1"/>
    <property type="match status" value="1"/>
</dbReference>
<evidence type="ECO:0000313" key="7">
    <source>
        <dbReference type="EMBL" id="RUP48111.1"/>
    </source>
</evidence>
<keyword evidence="4" id="KW-0812">Transmembrane</keyword>
<dbReference type="InterPro" id="IPR000945">
    <property type="entry name" value="DBH-like"/>
</dbReference>
<dbReference type="GO" id="GO:0005507">
    <property type="term" value="F:copper ion binding"/>
    <property type="evidence" value="ECO:0007669"/>
    <property type="project" value="InterPro"/>
</dbReference>
<evidence type="ECO:0000256" key="3">
    <source>
        <dbReference type="SAM" id="MobiDB-lite"/>
    </source>
</evidence>
<feature type="non-terminal residue" evidence="7">
    <location>
        <position position="1"/>
    </location>
</feature>
<evidence type="ECO:0000313" key="8">
    <source>
        <dbReference type="Proteomes" id="UP000268093"/>
    </source>
</evidence>
<protein>
    <recommendedName>
        <fullName evidence="9">Copper type II ascorbate-dependent monooxygenase C-terminal domain-containing protein</fullName>
    </recommendedName>
</protein>
<dbReference type="Gene3D" id="2.60.120.310">
    <property type="entry name" value="Copper type II, ascorbate-dependent monooxygenase, N-terminal domain"/>
    <property type="match status" value="1"/>
</dbReference>
<feature type="domain" description="Copper type II ascorbate-dependent monooxygenase C-terminal" evidence="6">
    <location>
        <begin position="210"/>
        <end position="358"/>
    </location>
</feature>
<evidence type="ECO:0008006" key="9">
    <source>
        <dbReference type="Google" id="ProtNLM"/>
    </source>
</evidence>
<organism evidence="7 8">
    <name type="scientific">Jimgerdemannia flammicorona</name>
    <dbReference type="NCBI Taxonomy" id="994334"/>
    <lineage>
        <taxon>Eukaryota</taxon>
        <taxon>Fungi</taxon>
        <taxon>Fungi incertae sedis</taxon>
        <taxon>Mucoromycota</taxon>
        <taxon>Mucoromycotina</taxon>
        <taxon>Endogonomycetes</taxon>
        <taxon>Endogonales</taxon>
        <taxon>Endogonaceae</taxon>
        <taxon>Jimgerdemannia</taxon>
    </lineage>
</organism>
<dbReference type="SUPFAM" id="SSF49742">
    <property type="entry name" value="PHM/PNGase F"/>
    <property type="match status" value="2"/>
</dbReference>
<feature type="compositionally biased region" description="Polar residues" evidence="3">
    <location>
        <begin position="7"/>
        <end position="21"/>
    </location>
</feature>
<feature type="domain" description="Copper type II ascorbate-dependent monooxygenase N-terminal" evidence="5">
    <location>
        <begin position="145"/>
        <end position="187"/>
    </location>
</feature>
<name>A0A433DB94_9FUNG</name>
<keyword evidence="4" id="KW-1133">Transmembrane helix</keyword>